<comment type="caution">
    <text evidence="3">The sequence shown here is derived from an EMBL/GenBank/DDBJ whole genome shotgun (WGS) entry which is preliminary data.</text>
</comment>
<dbReference type="InterPro" id="IPR037522">
    <property type="entry name" value="HD_GYP_dom"/>
</dbReference>
<sequence length="384" mass="42097">MAASETQGRQVAAGRDAPPMLPKRRVAIVDRSVVGRMQTRDALYRVYDVASYPDHEKLMRSDPTARPDAIIIDAAAGPAGGIAAVEALLAEPSWADIPLFGTESESSSDFCAFLRDKGLSVLMKPYGQAALNEAVGRVMARKVERNWANLPEPQRQALQKTVTLFNEIPTRLIEGEEIPYEMVRMTCAPLVEAVRHRNFGALLQGVKGHDNYSYVHSIRVATFLSHFGHEYGLKNADLMTLASGGLLHDIGKTVVPREILNKPGKLDPDEWVVMKEHVNRSVELLQCIPGVPRSVVAIAEQHHEKLDGTGYPHGLRAGALNELTRMAAVVDVFGALTDQRVYKDPVPPETALVIMADMKGHLDQHLVGMLRDILLDTASLLDAV</sequence>
<reference evidence="3 4" key="1">
    <citation type="submission" date="2019-10" db="EMBL/GenBank/DDBJ databases">
        <title>Draft whole-genome sequence of the purple nonsulfur photosynthetic bacterium Roseospira navarrensis DSM 15114.</title>
        <authorList>
            <person name="Kyndt J.A."/>
            <person name="Meyer T.E."/>
        </authorList>
    </citation>
    <scope>NUCLEOTIDE SEQUENCE [LARGE SCALE GENOMIC DNA]</scope>
    <source>
        <strain evidence="3 4">DSM 15114</strain>
    </source>
</reference>
<dbReference type="Gene3D" id="1.10.3210.10">
    <property type="entry name" value="Hypothetical protein af1432"/>
    <property type="match status" value="1"/>
</dbReference>
<keyword evidence="4" id="KW-1185">Reference proteome</keyword>
<dbReference type="RefSeq" id="WP_153347002.1">
    <property type="nucleotide sequence ID" value="NZ_WIVE01000107.1"/>
</dbReference>
<evidence type="ECO:0000313" key="3">
    <source>
        <dbReference type="EMBL" id="MQX38484.1"/>
    </source>
</evidence>
<dbReference type="PROSITE" id="PS51831">
    <property type="entry name" value="HD"/>
    <property type="match status" value="1"/>
</dbReference>
<gene>
    <name evidence="3" type="ORF">GHC57_18355</name>
</gene>
<evidence type="ECO:0000259" key="2">
    <source>
        <dbReference type="PROSITE" id="PS51832"/>
    </source>
</evidence>
<dbReference type="PROSITE" id="PS51832">
    <property type="entry name" value="HD_GYP"/>
    <property type="match status" value="1"/>
</dbReference>
<dbReference type="GO" id="GO:0008081">
    <property type="term" value="F:phosphoric diester hydrolase activity"/>
    <property type="evidence" value="ECO:0007669"/>
    <property type="project" value="UniProtKB-ARBA"/>
</dbReference>
<feature type="domain" description="HD" evidence="1">
    <location>
        <begin position="213"/>
        <end position="329"/>
    </location>
</feature>
<name>A0A7X2D4J1_9PROT</name>
<dbReference type="EMBL" id="WIVE01000107">
    <property type="protein sequence ID" value="MQX38484.1"/>
    <property type="molecule type" value="Genomic_DNA"/>
</dbReference>
<dbReference type="Gene3D" id="3.40.50.2300">
    <property type="match status" value="1"/>
</dbReference>
<dbReference type="AlphaFoldDB" id="A0A7X2D4J1"/>
<dbReference type="SUPFAM" id="SSF109604">
    <property type="entry name" value="HD-domain/PDEase-like"/>
    <property type="match status" value="1"/>
</dbReference>
<dbReference type="OrthoDB" id="9176789at2"/>
<feature type="domain" description="HD-GYP" evidence="2">
    <location>
        <begin position="191"/>
        <end position="384"/>
    </location>
</feature>
<dbReference type="SMART" id="SM00471">
    <property type="entry name" value="HDc"/>
    <property type="match status" value="1"/>
</dbReference>
<evidence type="ECO:0000313" key="4">
    <source>
        <dbReference type="Proteomes" id="UP000434582"/>
    </source>
</evidence>
<dbReference type="PANTHER" id="PTHR43155">
    <property type="entry name" value="CYCLIC DI-GMP PHOSPHODIESTERASE PA4108-RELATED"/>
    <property type="match status" value="1"/>
</dbReference>
<accession>A0A7X2D4J1</accession>
<evidence type="ECO:0000259" key="1">
    <source>
        <dbReference type="PROSITE" id="PS51831"/>
    </source>
</evidence>
<dbReference type="Proteomes" id="UP000434582">
    <property type="component" value="Unassembled WGS sequence"/>
</dbReference>
<organism evidence="3 4">
    <name type="scientific">Roseospira navarrensis</name>
    <dbReference type="NCBI Taxonomy" id="140058"/>
    <lineage>
        <taxon>Bacteria</taxon>
        <taxon>Pseudomonadati</taxon>
        <taxon>Pseudomonadota</taxon>
        <taxon>Alphaproteobacteria</taxon>
        <taxon>Rhodospirillales</taxon>
        <taxon>Rhodospirillaceae</taxon>
        <taxon>Roseospira</taxon>
    </lineage>
</organism>
<dbReference type="PANTHER" id="PTHR43155:SF2">
    <property type="entry name" value="CYCLIC DI-GMP PHOSPHODIESTERASE PA4108"/>
    <property type="match status" value="1"/>
</dbReference>
<dbReference type="NCBIfam" id="TIGR00277">
    <property type="entry name" value="HDIG"/>
    <property type="match status" value="1"/>
</dbReference>
<dbReference type="SUPFAM" id="SSF52172">
    <property type="entry name" value="CheY-like"/>
    <property type="match status" value="1"/>
</dbReference>
<dbReference type="Pfam" id="PF13487">
    <property type="entry name" value="HD_5"/>
    <property type="match status" value="1"/>
</dbReference>
<dbReference type="InterPro" id="IPR006675">
    <property type="entry name" value="HDIG_dom"/>
</dbReference>
<dbReference type="InterPro" id="IPR006674">
    <property type="entry name" value="HD_domain"/>
</dbReference>
<dbReference type="InterPro" id="IPR011006">
    <property type="entry name" value="CheY-like_superfamily"/>
</dbReference>
<dbReference type="CDD" id="cd00077">
    <property type="entry name" value="HDc"/>
    <property type="match status" value="1"/>
</dbReference>
<protein>
    <submittedName>
        <fullName evidence="3">HD domain-containing protein</fullName>
    </submittedName>
</protein>
<dbReference type="InterPro" id="IPR003607">
    <property type="entry name" value="HD/PDEase_dom"/>
</dbReference>
<proteinExistence type="predicted"/>